<dbReference type="InterPro" id="IPR004474">
    <property type="entry name" value="LytR_CpsA_psr"/>
</dbReference>
<evidence type="ECO:0000259" key="5">
    <source>
        <dbReference type="Pfam" id="PF13399"/>
    </source>
</evidence>
<sequence>MKTFFKNIARNFPKDRTTRIILGVLVVLGLVGSFFSFRFAWHIVATNQTFSLPGDPIINAQLTNGDQEGLTSDKTSSGYVPSANLPTPEPWDGISRINLLLMGLDYRDWEAGETPRTDTMILLTFDPLNDTAGMLSIPRDLWVPIPGFDYHKINTAYYLGEVYNLPGGGPGLAMKTVEELLGVPIQYYAQIDFQAFVDFIDHIDGVKLTFDEPMVLDRRGPDNTITIEPGIYTLPGEYALAYVRSRAGEAGDFGRAKRQQAFIIAVRDRILEFDMMPKLVAKAPQIYADISAGIHTNLSVNEVIKLGWSVLDIDRADIKSRMISNEYTTMAVSEDGLDILRPMPDKIRLLRDELFGDGDVFGPVAEGDLRDIIAEEGARVSVRNGSSYGGLAAQTAAWLREQGINVVEETNAEYTVFSKIFLYNSKPYALKFLAEISGLTSLNIHYNDEVDVGFDIIFILGDDWANNNPMP</sequence>
<feature type="compositionally biased region" description="Polar residues" evidence="2">
    <location>
        <begin position="63"/>
        <end position="79"/>
    </location>
</feature>
<dbReference type="KEGG" id="abat:CFX1CAM_0136"/>
<reference evidence="7" key="1">
    <citation type="submission" date="2017-05" db="EMBL/GenBank/DDBJ databases">
        <authorList>
            <person name="Kirkegaard R."/>
            <person name="Mcilroy J S."/>
        </authorList>
    </citation>
    <scope>NUCLEOTIDE SEQUENCE [LARGE SCALE GENOMIC DNA]</scope>
</reference>
<dbReference type="RefSeq" id="WP_087861156.1">
    <property type="nucleotide sequence ID" value="NZ_LT859958.1"/>
</dbReference>
<evidence type="ECO:0000256" key="1">
    <source>
        <dbReference type="ARBA" id="ARBA00006068"/>
    </source>
</evidence>
<dbReference type="OrthoDB" id="305468at2"/>
<dbReference type="Pfam" id="PF03816">
    <property type="entry name" value="LytR_cpsA_psr"/>
    <property type="match status" value="1"/>
</dbReference>
<dbReference type="EMBL" id="LT859958">
    <property type="protein sequence ID" value="SMX53202.1"/>
    <property type="molecule type" value="Genomic_DNA"/>
</dbReference>
<protein>
    <submittedName>
        <fullName evidence="6">LytR family transcriptional protein</fullName>
    </submittedName>
</protein>
<keyword evidence="3" id="KW-0472">Membrane</keyword>
<evidence type="ECO:0000259" key="4">
    <source>
        <dbReference type="Pfam" id="PF03816"/>
    </source>
</evidence>
<dbReference type="PANTHER" id="PTHR33392:SF6">
    <property type="entry name" value="POLYISOPRENYL-TEICHOIC ACID--PEPTIDOGLYCAN TEICHOIC ACID TRANSFERASE TAGU"/>
    <property type="match status" value="1"/>
</dbReference>
<dbReference type="NCBIfam" id="TIGR00350">
    <property type="entry name" value="lytR_cpsA_psr"/>
    <property type="match status" value="1"/>
</dbReference>
<dbReference type="Gene3D" id="3.30.70.2390">
    <property type="match status" value="1"/>
</dbReference>
<name>A0A1Y6K0H7_9CHLR</name>
<dbReference type="InterPro" id="IPR050922">
    <property type="entry name" value="LytR/CpsA/Psr_CW_biosynth"/>
</dbReference>
<organism evidence="6 7">
    <name type="scientific">Candidatus Brevifilum fermentans</name>
    <dbReference type="NCBI Taxonomy" id="1986204"/>
    <lineage>
        <taxon>Bacteria</taxon>
        <taxon>Bacillati</taxon>
        <taxon>Chloroflexota</taxon>
        <taxon>Anaerolineae</taxon>
        <taxon>Anaerolineales</taxon>
        <taxon>Anaerolineaceae</taxon>
        <taxon>Candidatus Brevifilum</taxon>
    </lineage>
</organism>
<dbReference type="PANTHER" id="PTHR33392">
    <property type="entry name" value="POLYISOPRENYL-TEICHOIC ACID--PEPTIDOGLYCAN TEICHOIC ACID TRANSFERASE TAGU"/>
    <property type="match status" value="1"/>
</dbReference>
<evidence type="ECO:0000313" key="6">
    <source>
        <dbReference type="EMBL" id="SMX53202.1"/>
    </source>
</evidence>
<dbReference type="Proteomes" id="UP000195514">
    <property type="component" value="Chromosome I"/>
</dbReference>
<comment type="similarity">
    <text evidence="1">Belongs to the LytR/CpsA/Psr (LCP) family.</text>
</comment>
<keyword evidence="3" id="KW-0812">Transmembrane</keyword>
<evidence type="ECO:0000256" key="3">
    <source>
        <dbReference type="SAM" id="Phobius"/>
    </source>
</evidence>
<feature type="domain" description="LytR/CpsA/Psr regulator C-terminal" evidence="5">
    <location>
        <begin position="379"/>
        <end position="464"/>
    </location>
</feature>
<feature type="domain" description="Cell envelope-related transcriptional attenuator" evidence="4">
    <location>
        <begin position="116"/>
        <end position="270"/>
    </location>
</feature>
<feature type="transmembrane region" description="Helical" evidence="3">
    <location>
        <begin position="20"/>
        <end position="41"/>
    </location>
</feature>
<dbReference type="Gene3D" id="3.40.630.190">
    <property type="entry name" value="LCP protein"/>
    <property type="match status" value="1"/>
</dbReference>
<dbReference type="AlphaFoldDB" id="A0A1Y6K0H7"/>
<dbReference type="Pfam" id="PF13399">
    <property type="entry name" value="LytR_C"/>
    <property type="match status" value="1"/>
</dbReference>
<dbReference type="InterPro" id="IPR027381">
    <property type="entry name" value="LytR/CpsA/Psr_C"/>
</dbReference>
<evidence type="ECO:0000256" key="2">
    <source>
        <dbReference type="SAM" id="MobiDB-lite"/>
    </source>
</evidence>
<keyword evidence="7" id="KW-1185">Reference proteome</keyword>
<accession>A0A1Y6K0H7</accession>
<proteinExistence type="inferred from homology"/>
<feature type="region of interest" description="Disordered" evidence="2">
    <location>
        <begin position="63"/>
        <end position="82"/>
    </location>
</feature>
<gene>
    <name evidence="6" type="ORF">CFX1CAM_0136</name>
</gene>
<keyword evidence="3" id="KW-1133">Transmembrane helix</keyword>
<evidence type="ECO:0000313" key="7">
    <source>
        <dbReference type="Proteomes" id="UP000195514"/>
    </source>
</evidence>